<organism evidence="1 2">
    <name type="scientific">Escherichia phage FFH2</name>
    <dbReference type="NCBI Taxonomy" id="1446490"/>
    <lineage>
        <taxon>Viruses</taxon>
        <taxon>Duplodnaviria</taxon>
        <taxon>Heunggongvirae</taxon>
        <taxon>Uroviricota</taxon>
        <taxon>Caudoviricetes</taxon>
        <taxon>Vequintavirinae</taxon>
        <taxon>Vequintavirus</taxon>
        <taxon>Vequintavirus PDX</taxon>
        <taxon>Vequintavirus FFH2</taxon>
    </lineage>
</organism>
<evidence type="ECO:0000313" key="1">
    <source>
        <dbReference type="EMBL" id="AHN83766.1"/>
    </source>
</evidence>
<dbReference type="Proteomes" id="UP000026907">
    <property type="component" value="Segment"/>
</dbReference>
<dbReference type="KEGG" id="vg:19486903"/>
<sequence length="132" mass="14811">MKTTTFNFDNADFSFSDVKNCRRDRGFYKAYNLVGLDDDNNLHEVAEIRYYAASSGNTHYCVFWMHDSKNNKYGYTGGKASGHGYDKANAALESALNAMGITANGWIYEDEFLSALAAHLGYKKHIVTCAHE</sequence>
<dbReference type="RefSeq" id="YP_009031087.1">
    <property type="nucleotide sequence ID" value="NC_024134.1"/>
</dbReference>
<protein>
    <submittedName>
        <fullName evidence="1">Uncharacterized protein</fullName>
    </submittedName>
</protein>
<name>A0A023MH40_9CAUD</name>
<keyword evidence="2" id="KW-1185">Reference proteome</keyword>
<reference evidence="1 2" key="1">
    <citation type="journal article" date="2014" name="Genome Announc.">
        <title>Complete Genome Sequences of Two Escherichia coli O157:H7 Phages Effective in Limiting Contamination of Food Products.</title>
        <authorList>
            <person name="Hong Y."/>
            <person name="Pan Y."/>
            <person name="Harman N.J."/>
            <person name="Ebner P.D."/>
        </authorList>
    </citation>
    <scope>NUCLEOTIDE SEQUENCE [LARGE SCALE GENOMIC DNA]</scope>
</reference>
<accession>A0A023MH40</accession>
<evidence type="ECO:0000313" key="2">
    <source>
        <dbReference type="Proteomes" id="UP000026907"/>
    </source>
</evidence>
<dbReference type="GeneID" id="19486903"/>
<dbReference type="EMBL" id="KJ190158">
    <property type="protein sequence ID" value="AHN83766.1"/>
    <property type="molecule type" value="Genomic_DNA"/>
</dbReference>
<proteinExistence type="predicted"/>